<dbReference type="Pfam" id="PF03853">
    <property type="entry name" value="YjeF_N"/>
    <property type="match status" value="1"/>
</dbReference>
<feature type="binding site" evidence="18">
    <location>
        <begin position="124"/>
        <end position="130"/>
    </location>
    <ligand>
        <name>(6S)-NADPHX</name>
        <dbReference type="ChEBI" id="CHEBI:64076"/>
    </ligand>
</feature>
<evidence type="ECO:0000313" key="22">
    <source>
        <dbReference type="EMBL" id="MCP1109180.1"/>
    </source>
</evidence>
<evidence type="ECO:0000256" key="7">
    <source>
        <dbReference type="ARBA" id="ARBA00022840"/>
    </source>
</evidence>
<organism evidence="22 23">
    <name type="scientific">Ohessyouella blattaphilus</name>
    <dbReference type="NCBI Taxonomy" id="2949333"/>
    <lineage>
        <taxon>Bacteria</taxon>
        <taxon>Bacillati</taxon>
        <taxon>Bacillota</taxon>
        <taxon>Clostridia</taxon>
        <taxon>Lachnospirales</taxon>
        <taxon>Lachnospiraceae</taxon>
        <taxon>Ohessyouella</taxon>
    </lineage>
</organism>
<feature type="binding site" evidence="17">
    <location>
        <position position="436"/>
    </location>
    <ligand>
        <name>AMP</name>
        <dbReference type="ChEBI" id="CHEBI:456215"/>
    </ligand>
</feature>
<comment type="function">
    <text evidence="14 19">Bifunctional enzyme that catalyzes the epimerization of the S- and R-forms of NAD(P)HX and the dehydration of the S-form of NAD(P)HX at the expense of ADP, which is converted to AMP. This allows the repair of both epimers of NAD(P)HX, a damaged form of NAD(P)H that is a result of enzymatic or heat-dependent hydration.</text>
</comment>
<evidence type="ECO:0000256" key="15">
    <source>
        <dbReference type="ARBA" id="ARBA00048238"/>
    </source>
</evidence>
<feature type="domain" description="YjeF C-terminal" evidence="20">
    <location>
        <begin position="220"/>
        <end position="503"/>
    </location>
</feature>
<feature type="binding site" evidence="18">
    <location>
        <position position="120"/>
    </location>
    <ligand>
        <name>K(+)</name>
        <dbReference type="ChEBI" id="CHEBI:29103"/>
    </ligand>
</feature>
<comment type="similarity">
    <text evidence="3 19">In the N-terminal section; belongs to the NnrE/AIBP family.</text>
</comment>
<keyword evidence="11 18" id="KW-0413">Isomerase</keyword>
<keyword evidence="7 17" id="KW-0067">ATP-binding</keyword>
<evidence type="ECO:0000256" key="16">
    <source>
        <dbReference type="ARBA" id="ARBA00049209"/>
    </source>
</evidence>
<keyword evidence="13" id="KW-0511">Multifunctional enzyme</keyword>
<evidence type="ECO:0000256" key="6">
    <source>
        <dbReference type="ARBA" id="ARBA00022741"/>
    </source>
</evidence>
<comment type="similarity">
    <text evidence="18">Belongs to the NnrE/AIBP family.</text>
</comment>
<comment type="caution">
    <text evidence="22">The sequence shown here is derived from an EMBL/GenBank/DDBJ whole genome shotgun (WGS) entry which is preliminary data.</text>
</comment>
<name>A0ABT1EES1_9FIRM</name>
<evidence type="ECO:0000259" key="20">
    <source>
        <dbReference type="PROSITE" id="PS51383"/>
    </source>
</evidence>
<evidence type="ECO:0000259" key="21">
    <source>
        <dbReference type="PROSITE" id="PS51385"/>
    </source>
</evidence>
<comment type="function">
    <text evidence="18">Catalyzes the epimerization of the S- and R-forms of NAD(P)HX, a damaged form of NAD(P)H that is a result of enzymatic or heat-dependent hydration. This is a prerequisite for the S-specific NAD(P)H-hydrate dehydratase to allow the repair of both epimers of NAD(P)HX.</text>
</comment>
<comment type="function">
    <text evidence="17">Catalyzes the dehydration of the S-form of NAD(P)HX at the expense of ADP, which is converted to AMP. Together with NAD(P)HX epimerase, which catalyzes the epimerization of the S- and R-forms, the enzyme allows the repair of both epimers of NAD(P)HX, a damaged form of NAD(P)H that is a result of enzymatic or heat-dependent hydration.</text>
</comment>
<protein>
    <recommendedName>
        <fullName evidence="19">Bifunctional NAD(P)H-hydrate repair enzyme</fullName>
    </recommendedName>
    <alternativeName>
        <fullName evidence="19">Nicotinamide nucleotide repair protein</fullName>
    </alternativeName>
    <domain>
        <recommendedName>
            <fullName evidence="19">ADP-dependent (S)-NAD(P)H-hydrate dehydratase</fullName>
            <ecNumber evidence="19">4.2.1.136</ecNumber>
        </recommendedName>
        <alternativeName>
            <fullName evidence="19">ADP-dependent NAD(P)HX dehydratase</fullName>
        </alternativeName>
    </domain>
    <domain>
        <recommendedName>
            <fullName evidence="19">NAD(P)H-hydrate epimerase</fullName>
            <ecNumber evidence="19">5.1.99.6</ecNumber>
        </recommendedName>
    </domain>
</protein>
<feature type="binding site" evidence="18">
    <location>
        <position position="153"/>
    </location>
    <ligand>
        <name>(6S)-NADPHX</name>
        <dbReference type="ChEBI" id="CHEBI:64076"/>
    </ligand>
</feature>
<evidence type="ECO:0000256" key="11">
    <source>
        <dbReference type="ARBA" id="ARBA00023235"/>
    </source>
</evidence>
<comment type="similarity">
    <text evidence="4 19">In the C-terminal section; belongs to the NnrD/CARKD family.</text>
</comment>
<comment type="catalytic activity">
    <reaction evidence="1 18 19">
        <text>(6R)-NADHX = (6S)-NADHX</text>
        <dbReference type="Rhea" id="RHEA:32215"/>
        <dbReference type="ChEBI" id="CHEBI:64074"/>
        <dbReference type="ChEBI" id="CHEBI:64075"/>
        <dbReference type="EC" id="5.1.99.6"/>
    </reaction>
</comment>
<dbReference type="InterPro" id="IPR004443">
    <property type="entry name" value="YjeF_N_dom"/>
</dbReference>
<comment type="cofactor">
    <cofactor evidence="18 19">
        <name>K(+)</name>
        <dbReference type="ChEBI" id="CHEBI:29103"/>
    </cofactor>
    <text evidence="18 19">Binds 1 potassium ion per subunit.</text>
</comment>
<dbReference type="Gene3D" id="3.40.1190.20">
    <property type="match status" value="1"/>
</dbReference>
<dbReference type="RefSeq" id="WP_262068085.1">
    <property type="nucleotide sequence ID" value="NZ_JAMXOC010000002.1"/>
</dbReference>
<dbReference type="HAMAP" id="MF_01965">
    <property type="entry name" value="NADHX_dehydratase"/>
    <property type="match status" value="1"/>
</dbReference>
<keyword evidence="23" id="KW-1185">Reference proteome</keyword>
<evidence type="ECO:0000256" key="17">
    <source>
        <dbReference type="HAMAP-Rule" id="MF_01965"/>
    </source>
</evidence>
<dbReference type="InterPro" id="IPR030677">
    <property type="entry name" value="Nnr"/>
</dbReference>
<evidence type="ECO:0000256" key="14">
    <source>
        <dbReference type="ARBA" id="ARBA00025153"/>
    </source>
</evidence>
<keyword evidence="8 17" id="KW-0521">NADP</keyword>
<feature type="domain" description="YjeF N-terminal" evidence="21">
    <location>
        <begin position="10"/>
        <end position="210"/>
    </location>
</feature>
<evidence type="ECO:0000256" key="5">
    <source>
        <dbReference type="ARBA" id="ARBA00022723"/>
    </source>
</evidence>
<dbReference type="SUPFAM" id="SSF64153">
    <property type="entry name" value="YjeF N-terminal domain-like"/>
    <property type="match status" value="1"/>
</dbReference>
<feature type="binding site" evidence="18">
    <location>
        <begin position="58"/>
        <end position="62"/>
    </location>
    <ligand>
        <name>(6S)-NADPHX</name>
        <dbReference type="ChEBI" id="CHEBI:64076"/>
    </ligand>
</feature>
<dbReference type="InterPro" id="IPR029056">
    <property type="entry name" value="Ribokinase-like"/>
</dbReference>
<sequence>MNYLPTGQEIKQADQYTINELQISGRSLMEAAARGVLSQLVAEGLDLTRVLLVCGAGNNGGDGFALAWMLKELGYTPQILFWGKEEKLTAESRYQKDKSQEAGVDFQTTLAEEEYTVIVDALFGAGLDRELSGPYQNLINTLNNYSGKKVAIDLPSGIHAGSGEILGAAFKADITIAVQCPKLGLFLYPGKEWAGKVIPIDIGITESLFAADKEVAAAHTQKEYAEMLPRRLRDSHKGTYGKLLIIAGSKGMAGAAFLNGMSAYRSGTGLVQIYTHEDNRVILQSLLYEGIMKTYQTYQEESLEEALAWADVILMGSGLGLSQDSRQIVSYVLTHTNKPLVIDGDALRIISEEAGLMATLPGRNRILTPHLREMERLTGKSVNAIKSERKSVIINFCKKYECTVVLKDSVTISYRLGERLVVNTSGNAGLAKAGSGDVLAGTISGLISAGSKQVKDASSFYEQVLAGVYIHGKAGEEASEKWGMSGVMARDLLPEIGRCIKELERRRKE</sequence>
<keyword evidence="6 17" id="KW-0547">Nucleotide-binding</keyword>
<keyword evidence="12 17" id="KW-0456">Lyase</keyword>
<evidence type="ECO:0000256" key="18">
    <source>
        <dbReference type="HAMAP-Rule" id="MF_01966"/>
    </source>
</evidence>
<keyword evidence="5 18" id="KW-0479">Metal-binding</keyword>
<evidence type="ECO:0000313" key="23">
    <source>
        <dbReference type="Proteomes" id="UP001523565"/>
    </source>
</evidence>
<keyword evidence="10 17" id="KW-0520">NAD</keyword>
<evidence type="ECO:0000256" key="8">
    <source>
        <dbReference type="ARBA" id="ARBA00022857"/>
    </source>
</evidence>
<dbReference type="HAMAP" id="MF_01966">
    <property type="entry name" value="NADHX_epimerase"/>
    <property type="match status" value="1"/>
</dbReference>
<evidence type="ECO:0000256" key="3">
    <source>
        <dbReference type="ARBA" id="ARBA00006001"/>
    </source>
</evidence>
<feature type="binding site" evidence="17">
    <location>
        <position position="370"/>
    </location>
    <ligand>
        <name>(6S)-NADPHX</name>
        <dbReference type="ChEBI" id="CHEBI:64076"/>
    </ligand>
</feature>
<feature type="binding site" evidence="18">
    <location>
        <position position="59"/>
    </location>
    <ligand>
        <name>K(+)</name>
        <dbReference type="ChEBI" id="CHEBI:29103"/>
    </ligand>
</feature>
<comment type="cofactor">
    <cofactor evidence="17">
        <name>Mg(2+)</name>
        <dbReference type="ChEBI" id="CHEBI:18420"/>
    </cofactor>
</comment>
<evidence type="ECO:0000256" key="10">
    <source>
        <dbReference type="ARBA" id="ARBA00023027"/>
    </source>
</evidence>
<dbReference type="NCBIfam" id="TIGR00196">
    <property type="entry name" value="yjeF_cterm"/>
    <property type="match status" value="1"/>
</dbReference>
<comment type="catalytic activity">
    <reaction evidence="2 18 19">
        <text>(6R)-NADPHX = (6S)-NADPHX</text>
        <dbReference type="Rhea" id="RHEA:32227"/>
        <dbReference type="ChEBI" id="CHEBI:64076"/>
        <dbReference type="ChEBI" id="CHEBI:64077"/>
        <dbReference type="EC" id="5.1.99.6"/>
    </reaction>
</comment>
<dbReference type="PANTHER" id="PTHR12592:SF0">
    <property type="entry name" value="ATP-DEPENDENT (S)-NAD(P)H-HYDRATE DEHYDRATASE"/>
    <property type="match status" value="1"/>
</dbReference>
<evidence type="ECO:0000256" key="9">
    <source>
        <dbReference type="ARBA" id="ARBA00022958"/>
    </source>
</evidence>
<accession>A0ABT1EES1</accession>
<proteinExistence type="inferred from homology"/>
<feature type="binding site" evidence="18">
    <location>
        <position position="156"/>
    </location>
    <ligand>
        <name>K(+)</name>
        <dbReference type="ChEBI" id="CHEBI:29103"/>
    </ligand>
</feature>
<dbReference type="NCBIfam" id="TIGR00197">
    <property type="entry name" value="yjeF_nterm"/>
    <property type="match status" value="1"/>
</dbReference>
<comment type="catalytic activity">
    <reaction evidence="15 17 19">
        <text>(6S)-NADHX + ADP = AMP + phosphate + NADH + H(+)</text>
        <dbReference type="Rhea" id="RHEA:32223"/>
        <dbReference type="ChEBI" id="CHEBI:15378"/>
        <dbReference type="ChEBI" id="CHEBI:43474"/>
        <dbReference type="ChEBI" id="CHEBI:57945"/>
        <dbReference type="ChEBI" id="CHEBI:64074"/>
        <dbReference type="ChEBI" id="CHEBI:456215"/>
        <dbReference type="ChEBI" id="CHEBI:456216"/>
        <dbReference type="EC" id="4.2.1.136"/>
    </reaction>
</comment>
<dbReference type="EC" id="4.2.1.136" evidence="19"/>
<gene>
    <name evidence="18" type="primary">nnrE</name>
    <name evidence="17" type="synonym">nnrD</name>
    <name evidence="22" type="ORF">NK118_02835</name>
</gene>
<dbReference type="Proteomes" id="UP001523565">
    <property type="component" value="Unassembled WGS sequence"/>
</dbReference>
<dbReference type="InterPro" id="IPR000631">
    <property type="entry name" value="CARKD"/>
</dbReference>
<dbReference type="SUPFAM" id="SSF53613">
    <property type="entry name" value="Ribokinase-like"/>
    <property type="match status" value="1"/>
</dbReference>
<evidence type="ECO:0000256" key="19">
    <source>
        <dbReference type="PIRNR" id="PIRNR017184"/>
    </source>
</evidence>
<evidence type="ECO:0000256" key="4">
    <source>
        <dbReference type="ARBA" id="ARBA00009524"/>
    </source>
</evidence>
<dbReference type="PIRSF" id="PIRSF017184">
    <property type="entry name" value="Nnr"/>
    <property type="match status" value="1"/>
</dbReference>
<comment type="subunit">
    <text evidence="17">Homotetramer.</text>
</comment>
<dbReference type="InterPro" id="IPR036652">
    <property type="entry name" value="YjeF_N_dom_sf"/>
</dbReference>
<evidence type="ECO:0000256" key="2">
    <source>
        <dbReference type="ARBA" id="ARBA00000909"/>
    </source>
</evidence>
<feature type="binding site" evidence="17">
    <location>
        <begin position="407"/>
        <end position="411"/>
    </location>
    <ligand>
        <name>AMP</name>
        <dbReference type="ChEBI" id="CHEBI:456215"/>
    </ligand>
</feature>
<evidence type="ECO:0000256" key="13">
    <source>
        <dbReference type="ARBA" id="ARBA00023268"/>
    </source>
</evidence>
<dbReference type="PANTHER" id="PTHR12592">
    <property type="entry name" value="ATP-DEPENDENT (S)-NAD(P)H-HYDRATE DEHYDRATASE FAMILY MEMBER"/>
    <property type="match status" value="1"/>
</dbReference>
<feature type="binding site" evidence="17">
    <location>
        <position position="437"/>
    </location>
    <ligand>
        <name>(6S)-NADPHX</name>
        <dbReference type="ChEBI" id="CHEBI:64076"/>
    </ligand>
</feature>
<dbReference type="PROSITE" id="PS51383">
    <property type="entry name" value="YJEF_C_3"/>
    <property type="match status" value="1"/>
</dbReference>
<comment type="similarity">
    <text evidence="17">Belongs to the NnrD/CARKD family.</text>
</comment>
<dbReference type="EMBL" id="JAMZFV010000002">
    <property type="protein sequence ID" value="MCP1109180.1"/>
    <property type="molecule type" value="Genomic_DNA"/>
</dbReference>
<dbReference type="InterPro" id="IPR017953">
    <property type="entry name" value="Carbohydrate_kinase_pred_CS"/>
</dbReference>
<dbReference type="CDD" id="cd01171">
    <property type="entry name" value="YXKO-related"/>
    <property type="match status" value="1"/>
</dbReference>
<dbReference type="Gene3D" id="3.40.50.10260">
    <property type="entry name" value="YjeF N-terminal domain"/>
    <property type="match status" value="1"/>
</dbReference>
<feature type="binding site" evidence="17">
    <location>
        <position position="255"/>
    </location>
    <ligand>
        <name>(6S)-NADPHX</name>
        <dbReference type="ChEBI" id="CHEBI:64076"/>
    </ligand>
</feature>
<comment type="catalytic activity">
    <reaction evidence="16 17 19">
        <text>(6S)-NADPHX + ADP = AMP + phosphate + NADPH + H(+)</text>
        <dbReference type="Rhea" id="RHEA:32235"/>
        <dbReference type="ChEBI" id="CHEBI:15378"/>
        <dbReference type="ChEBI" id="CHEBI:43474"/>
        <dbReference type="ChEBI" id="CHEBI:57783"/>
        <dbReference type="ChEBI" id="CHEBI:64076"/>
        <dbReference type="ChEBI" id="CHEBI:456215"/>
        <dbReference type="ChEBI" id="CHEBI:456216"/>
        <dbReference type="EC" id="4.2.1.136"/>
    </reaction>
</comment>
<keyword evidence="9 18" id="KW-0630">Potassium</keyword>
<dbReference type="Pfam" id="PF01256">
    <property type="entry name" value="Carb_kinase"/>
    <property type="match status" value="1"/>
</dbReference>
<dbReference type="PROSITE" id="PS51385">
    <property type="entry name" value="YJEF_N"/>
    <property type="match status" value="1"/>
</dbReference>
<feature type="binding site" evidence="18">
    <location>
        <position position="135"/>
    </location>
    <ligand>
        <name>(6S)-NADPHX</name>
        <dbReference type="ChEBI" id="CHEBI:64076"/>
    </ligand>
</feature>
<dbReference type="EC" id="5.1.99.6" evidence="19"/>
<dbReference type="PROSITE" id="PS01050">
    <property type="entry name" value="YJEF_C_2"/>
    <property type="match status" value="1"/>
</dbReference>
<evidence type="ECO:0000256" key="1">
    <source>
        <dbReference type="ARBA" id="ARBA00000013"/>
    </source>
</evidence>
<reference evidence="22 23" key="1">
    <citation type="journal article" date="2022" name="Genome Biol. Evol.">
        <title>Host diet, physiology and behaviors set the stage for Lachnospiraceae cladogenesis.</title>
        <authorList>
            <person name="Vera-Ponce De Leon A."/>
            <person name="Schneider M."/>
            <person name="Jahnes B.C."/>
            <person name="Sadowski V."/>
            <person name="Camuy-Velez L.A."/>
            <person name="Duan J."/>
            <person name="Sabree Z.L."/>
        </authorList>
    </citation>
    <scope>NUCLEOTIDE SEQUENCE [LARGE SCALE GENOMIC DNA]</scope>
    <source>
        <strain evidence="22 23">PAL227</strain>
    </source>
</reference>
<evidence type="ECO:0000256" key="12">
    <source>
        <dbReference type="ARBA" id="ARBA00023239"/>
    </source>
</evidence>
<feature type="binding site" evidence="17">
    <location>
        <position position="318"/>
    </location>
    <ligand>
        <name>(6S)-NADPHX</name>
        <dbReference type="ChEBI" id="CHEBI:64076"/>
    </ligand>
</feature>